<dbReference type="OrthoDB" id="3053617at2759"/>
<gene>
    <name evidence="2" type="ORF">PAXINDRAFT_78627</name>
</gene>
<dbReference type="AlphaFoldDB" id="A0A0C9U5L4"/>
<proteinExistence type="predicted"/>
<evidence type="ECO:0000259" key="1">
    <source>
        <dbReference type="Pfam" id="PF08699"/>
    </source>
</evidence>
<protein>
    <recommendedName>
        <fullName evidence="1">Argonaute linker 1 domain-containing protein</fullName>
    </recommendedName>
</protein>
<name>A0A0C9U5L4_PAXIN</name>
<evidence type="ECO:0000313" key="2">
    <source>
        <dbReference type="EMBL" id="KIJ14687.1"/>
    </source>
</evidence>
<dbReference type="EMBL" id="KN819341">
    <property type="protein sequence ID" value="KIJ14687.1"/>
    <property type="molecule type" value="Genomic_DNA"/>
</dbReference>
<reference evidence="2 3" key="1">
    <citation type="submission" date="2014-06" db="EMBL/GenBank/DDBJ databases">
        <authorList>
            <consortium name="DOE Joint Genome Institute"/>
            <person name="Kuo A."/>
            <person name="Kohler A."/>
            <person name="Nagy L.G."/>
            <person name="Floudas D."/>
            <person name="Copeland A."/>
            <person name="Barry K.W."/>
            <person name="Cichocki N."/>
            <person name="Veneault-Fourrey C."/>
            <person name="LaButti K."/>
            <person name="Lindquist E.A."/>
            <person name="Lipzen A."/>
            <person name="Lundell T."/>
            <person name="Morin E."/>
            <person name="Murat C."/>
            <person name="Sun H."/>
            <person name="Tunlid A."/>
            <person name="Henrissat B."/>
            <person name="Grigoriev I.V."/>
            <person name="Hibbett D.S."/>
            <person name="Martin F."/>
            <person name="Nordberg H.P."/>
            <person name="Cantor M.N."/>
            <person name="Hua S.X."/>
        </authorList>
    </citation>
    <scope>NUCLEOTIDE SEQUENCE [LARGE SCALE GENOMIC DNA]</scope>
    <source>
        <strain evidence="2 3">ATCC 200175</strain>
    </source>
</reference>
<dbReference type="Pfam" id="PF08699">
    <property type="entry name" value="ArgoL1"/>
    <property type="match status" value="1"/>
</dbReference>
<dbReference type="HOGENOM" id="CLU_2498487_0_0_1"/>
<feature type="domain" description="Argonaute linker 1" evidence="1">
    <location>
        <begin position="53"/>
        <end position="75"/>
    </location>
</feature>
<reference evidence="3" key="2">
    <citation type="submission" date="2015-01" db="EMBL/GenBank/DDBJ databases">
        <title>Evolutionary Origins and Diversification of the Mycorrhizal Mutualists.</title>
        <authorList>
            <consortium name="DOE Joint Genome Institute"/>
            <consortium name="Mycorrhizal Genomics Consortium"/>
            <person name="Kohler A."/>
            <person name="Kuo A."/>
            <person name="Nagy L.G."/>
            <person name="Floudas D."/>
            <person name="Copeland A."/>
            <person name="Barry K.W."/>
            <person name="Cichocki N."/>
            <person name="Veneault-Fourrey C."/>
            <person name="LaButti K."/>
            <person name="Lindquist E.A."/>
            <person name="Lipzen A."/>
            <person name="Lundell T."/>
            <person name="Morin E."/>
            <person name="Murat C."/>
            <person name="Riley R."/>
            <person name="Ohm R."/>
            <person name="Sun H."/>
            <person name="Tunlid A."/>
            <person name="Henrissat B."/>
            <person name="Grigoriev I.V."/>
            <person name="Hibbett D.S."/>
            <person name="Martin F."/>
        </authorList>
    </citation>
    <scope>NUCLEOTIDE SEQUENCE [LARGE SCALE GENOMIC DNA]</scope>
    <source>
        <strain evidence="3">ATCC 200175</strain>
    </source>
</reference>
<dbReference type="Proteomes" id="UP000053647">
    <property type="component" value="Unassembled WGS sequence"/>
</dbReference>
<organism evidence="2 3">
    <name type="scientific">Paxillus involutus ATCC 200175</name>
    <dbReference type="NCBI Taxonomy" id="664439"/>
    <lineage>
        <taxon>Eukaryota</taxon>
        <taxon>Fungi</taxon>
        <taxon>Dikarya</taxon>
        <taxon>Basidiomycota</taxon>
        <taxon>Agaricomycotina</taxon>
        <taxon>Agaricomycetes</taxon>
        <taxon>Agaricomycetidae</taxon>
        <taxon>Boletales</taxon>
        <taxon>Paxilineae</taxon>
        <taxon>Paxillaceae</taxon>
        <taxon>Paxillus</taxon>
    </lineage>
</organism>
<evidence type="ECO:0000313" key="3">
    <source>
        <dbReference type="Proteomes" id="UP000053647"/>
    </source>
</evidence>
<keyword evidence="3" id="KW-1185">Reference proteome</keyword>
<accession>A0A0C9U5L4</accession>
<sequence>MGQQSHDNNVLAALTVSIEANTFSSGLCLASYCQAVNVVIRTEPTVKNPFNVRSFFTDRETRDIGGGLVLWRGYFRRLDPRSDAYW</sequence>
<dbReference type="InterPro" id="IPR014811">
    <property type="entry name" value="ArgoL1"/>
</dbReference>